<evidence type="ECO:0000313" key="4">
    <source>
        <dbReference type="Proteomes" id="UP000261620"/>
    </source>
</evidence>
<dbReference type="Proteomes" id="UP000261620">
    <property type="component" value="Unplaced"/>
</dbReference>
<reference evidence="3" key="2">
    <citation type="submission" date="2025-09" db="UniProtKB">
        <authorList>
            <consortium name="Ensembl"/>
        </authorList>
    </citation>
    <scope>IDENTIFICATION</scope>
</reference>
<dbReference type="InterPro" id="IPR052845">
    <property type="entry name" value="Axonemal_dynein_LC_domain"/>
</dbReference>
<keyword evidence="1" id="KW-0175">Coiled coil</keyword>
<keyword evidence="4" id="KW-1185">Reference proteome</keyword>
<protein>
    <submittedName>
        <fullName evidence="3">Uncharacterized protein</fullName>
    </submittedName>
</protein>
<dbReference type="InterPro" id="IPR019347">
    <property type="entry name" value="Axonemal_dynein_light_chain"/>
</dbReference>
<evidence type="ECO:0000256" key="2">
    <source>
        <dbReference type="SAM" id="MobiDB-lite"/>
    </source>
</evidence>
<accession>A0A3Q3WKC4</accession>
<dbReference type="PANTHER" id="PTHR23052:SF1">
    <property type="entry name" value="AXONEMAL DYNEIN LIGHT CHAIN DOMAIN-CONTAINING PROTEIN 1"/>
    <property type="match status" value="1"/>
</dbReference>
<dbReference type="OMA" id="KKECYEW"/>
<evidence type="ECO:0000313" key="3">
    <source>
        <dbReference type="Ensembl" id="ENSMMOP00000009254.1"/>
    </source>
</evidence>
<dbReference type="AlphaFoldDB" id="A0A3Q3WKC4"/>
<dbReference type="Pfam" id="PF10211">
    <property type="entry name" value="Ax_dynein_light"/>
    <property type="match status" value="1"/>
</dbReference>
<dbReference type="GO" id="GO:0005737">
    <property type="term" value="C:cytoplasm"/>
    <property type="evidence" value="ECO:0007669"/>
    <property type="project" value="UniProtKB-ARBA"/>
</dbReference>
<evidence type="ECO:0000256" key="1">
    <source>
        <dbReference type="ARBA" id="ARBA00023054"/>
    </source>
</evidence>
<name>A0A3Q3WKC4_MOLML</name>
<feature type="compositionally biased region" description="Polar residues" evidence="2">
    <location>
        <begin position="749"/>
        <end position="760"/>
    </location>
</feature>
<sequence length="788" mass="89979">VPDELLVSLTSTLCNRSTPGHFFIQGCGFRRPDAVWHHPLGRNKYKYFLEQPTSLTGAGRDISFLCDSKVTQRKSTPLPPLTDTQVRTSGEPLGGITNVSESLIPEEYHIVKNKGLQTLKFYEEKVCRMMRMFCVPRRPSGRMEAIKLMMMMDNMLLKAGVDQPSEELTEISQMEGLLEMVQMEQNIYNIVFHEVIRQVAVNCAERGQLLAKLRQRYQSMLERIPRCLKALHTEALAQRTLNCRFTEEICRIKASIQQLSRELSRFRDHEDFVSEQAERAHQQLSGELEQAHTNSKVVQGYHELYELQRGRLEAQLLRVTEERDQWSQLTLLLALKVCYFHLDHVQKMLKCDSYRRSSKQRISPHAPKSSSVFSLQMLALQCEHYEGEKLLCCQQKLNELERIQKRWLNASLQLFRRHPCPDGKPPGGQRDLGELDKVLSGIKTDAVSGFHRQTTSLLRLMECWVSELGGPGMVTISDWLKLEKTETHSLNILNLFLFELPFGVVEVERNCCDFIIVCYKLKCFFSNQLTSLHAAQTRWMLNLLFLVVPDCSDEQNQEHLYITNISPKTLDEDAKMLTMKLENLSKYIISSCKLILEEKIQQHQHEAESENELNECRRLQKTKCLEELNTPLWILSKELNLIGQSQPAVHIIIQQGALTLCESTVVKVIGYDGNITQRKLGESCLHLNGTEELLVSPVTEAAQRAFSDLATVVLLDSELQVQSAEQRALKGEEALQAALEKIQDLEGQLQGQSNQGSRSGKGTKINKKKQNPIDPSLPTEAKTFVMKS</sequence>
<proteinExistence type="predicted"/>
<dbReference type="PANTHER" id="PTHR23052">
    <property type="entry name" value="AXONEMAL DYNEIN LIGHT CHAIN DOMAIN-CONTAINING PROTEIN 1"/>
    <property type="match status" value="1"/>
</dbReference>
<dbReference type="Ensembl" id="ENSMMOT00000009419.1">
    <property type="protein sequence ID" value="ENSMMOP00000009254.1"/>
    <property type="gene ID" value="ENSMMOG00000007168.1"/>
</dbReference>
<organism evidence="3 4">
    <name type="scientific">Mola mola</name>
    <name type="common">Ocean sunfish</name>
    <name type="synonym">Tetraodon mola</name>
    <dbReference type="NCBI Taxonomy" id="94237"/>
    <lineage>
        <taxon>Eukaryota</taxon>
        <taxon>Metazoa</taxon>
        <taxon>Chordata</taxon>
        <taxon>Craniata</taxon>
        <taxon>Vertebrata</taxon>
        <taxon>Euteleostomi</taxon>
        <taxon>Actinopterygii</taxon>
        <taxon>Neopterygii</taxon>
        <taxon>Teleostei</taxon>
        <taxon>Neoteleostei</taxon>
        <taxon>Acanthomorphata</taxon>
        <taxon>Eupercaria</taxon>
        <taxon>Tetraodontiformes</taxon>
        <taxon>Molidae</taxon>
        <taxon>Mola</taxon>
    </lineage>
</organism>
<reference evidence="3" key="1">
    <citation type="submission" date="2025-08" db="UniProtKB">
        <authorList>
            <consortium name="Ensembl"/>
        </authorList>
    </citation>
    <scope>IDENTIFICATION</scope>
</reference>
<feature type="region of interest" description="Disordered" evidence="2">
    <location>
        <begin position="747"/>
        <end position="788"/>
    </location>
</feature>